<gene>
    <name evidence="1" type="ORF">ID810_03315</name>
</gene>
<reference evidence="1 2" key="1">
    <citation type="submission" date="2020-11" db="EMBL/GenBank/DDBJ databases">
        <title>Actinomyces sp. ZJ750.</title>
        <authorList>
            <person name="Zhou J."/>
        </authorList>
    </citation>
    <scope>NUCLEOTIDE SEQUENCE [LARGE SCALE GENOMIC DNA]</scope>
    <source>
        <strain evidence="1 2">ZJ750</strain>
    </source>
</reference>
<evidence type="ECO:0000313" key="1">
    <source>
        <dbReference type="EMBL" id="QPL06523.1"/>
    </source>
</evidence>
<dbReference type="Proteomes" id="UP000594637">
    <property type="component" value="Chromosome"/>
</dbReference>
<proteinExistence type="predicted"/>
<keyword evidence="2" id="KW-1185">Reference proteome</keyword>
<evidence type="ECO:0000313" key="2">
    <source>
        <dbReference type="Proteomes" id="UP000594637"/>
    </source>
</evidence>
<accession>A0A7T0LN88</accession>
<organism evidence="1 2">
    <name type="scientific">Actinomyces respiraculi</name>
    <dbReference type="NCBI Taxonomy" id="2744574"/>
    <lineage>
        <taxon>Bacteria</taxon>
        <taxon>Bacillati</taxon>
        <taxon>Actinomycetota</taxon>
        <taxon>Actinomycetes</taxon>
        <taxon>Actinomycetales</taxon>
        <taxon>Actinomycetaceae</taxon>
        <taxon>Actinomyces</taxon>
    </lineage>
</organism>
<dbReference type="AlphaFoldDB" id="A0A7T0LN88"/>
<dbReference type="EMBL" id="CP063989">
    <property type="protein sequence ID" value="QPL06523.1"/>
    <property type="molecule type" value="Genomic_DNA"/>
</dbReference>
<dbReference type="KEGG" id="arep:ID810_03315"/>
<protein>
    <submittedName>
        <fullName evidence="1">Uncharacterized protein</fullName>
    </submittedName>
</protein>
<sequence>MARRLLAGAGAADITAYRHAGGQPLAVMHALDEDGRVIIAACPSADHPLSDALDGEVVEVRLDVTLEAAEPSLRVTSATAHLLGLLTWLDADETALVLAGETAGCHCPITGEDPLDGLGSLAGEPGGRLGVITAERVMVHDAMGVSGHTLAEVVAADSAPSLLWNDLDSASAQEEVRELGDAALTLVCESVVKGRLPGVLCSHRPADGLCPSLHGRVVCADVAPDGVTLMHVSPTCVETVQVWLPSGTRRACEVGPFLRGCVQEALLEDLLRG</sequence>
<name>A0A7T0LN88_9ACTO</name>